<evidence type="ECO:0000313" key="1">
    <source>
        <dbReference type="EMBL" id="KKL75890.1"/>
    </source>
</evidence>
<sequence>METKILNSLKPYQSNIKGFDLAKYIYKSMPSTKEEHDHISTILEKAKTDVVTDGKRLLTISRSGGANSHYDYSLLILKF</sequence>
<comment type="caution">
    <text evidence="1">The sequence shown here is derived from an EMBL/GenBank/DDBJ whole genome shotgun (WGS) entry which is preliminary data.</text>
</comment>
<organism evidence="1">
    <name type="scientific">marine sediment metagenome</name>
    <dbReference type="NCBI Taxonomy" id="412755"/>
    <lineage>
        <taxon>unclassified sequences</taxon>
        <taxon>metagenomes</taxon>
        <taxon>ecological metagenomes</taxon>
    </lineage>
</organism>
<proteinExistence type="predicted"/>
<accession>A0A0F9H2P2</accession>
<gene>
    <name evidence="1" type="ORF">LCGC14_2050400</name>
</gene>
<dbReference type="EMBL" id="LAZR01024222">
    <property type="protein sequence ID" value="KKL75890.1"/>
    <property type="molecule type" value="Genomic_DNA"/>
</dbReference>
<dbReference type="AlphaFoldDB" id="A0A0F9H2P2"/>
<protein>
    <submittedName>
        <fullName evidence="1">Uncharacterized protein</fullName>
    </submittedName>
</protein>
<reference evidence="1" key="1">
    <citation type="journal article" date="2015" name="Nature">
        <title>Complex archaea that bridge the gap between prokaryotes and eukaryotes.</title>
        <authorList>
            <person name="Spang A."/>
            <person name="Saw J.H."/>
            <person name="Jorgensen S.L."/>
            <person name="Zaremba-Niedzwiedzka K."/>
            <person name="Martijn J."/>
            <person name="Lind A.E."/>
            <person name="van Eijk R."/>
            <person name="Schleper C."/>
            <person name="Guy L."/>
            <person name="Ettema T.J."/>
        </authorList>
    </citation>
    <scope>NUCLEOTIDE SEQUENCE</scope>
</reference>
<name>A0A0F9H2P2_9ZZZZ</name>